<proteinExistence type="predicted"/>
<accession>A0ABT7JPN6</accession>
<evidence type="ECO:0000256" key="1">
    <source>
        <dbReference type="SAM" id="MobiDB-lite"/>
    </source>
</evidence>
<gene>
    <name evidence="2" type="ORF">PY649_05360</name>
</gene>
<keyword evidence="3" id="KW-1185">Reference proteome</keyword>
<dbReference type="RefSeq" id="WP_285867154.1">
    <property type="nucleotide sequence ID" value="NZ_JARFYM010000002.1"/>
</dbReference>
<feature type="compositionally biased region" description="Basic and acidic residues" evidence="1">
    <location>
        <begin position="95"/>
        <end position="108"/>
    </location>
</feature>
<evidence type="ECO:0000313" key="3">
    <source>
        <dbReference type="Proteomes" id="UP001172645"/>
    </source>
</evidence>
<dbReference type="Proteomes" id="UP001172645">
    <property type="component" value="Unassembled WGS sequence"/>
</dbReference>
<organism evidence="2 3">
    <name type="scientific">Rhizobium mayense</name>
    <dbReference type="NCBI Taxonomy" id="1312184"/>
    <lineage>
        <taxon>Bacteria</taxon>
        <taxon>Pseudomonadati</taxon>
        <taxon>Pseudomonadota</taxon>
        <taxon>Alphaproteobacteria</taxon>
        <taxon>Hyphomicrobiales</taxon>
        <taxon>Rhizobiaceae</taxon>
        <taxon>Rhizobium/Agrobacterium group</taxon>
        <taxon>Rhizobium</taxon>
    </lineage>
</organism>
<protein>
    <submittedName>
        <fullName evidence="2">Uncharacterized protein</fullName>
    </submittedName>
</protein>
<name>A0ABT7JPN6_9HYPH</name>
<comment type="caution">
    <text evidence="2">The sequence shown here is derived from an EMBL/GenBank/DDBJ whole genome shotgun (WGS) entry which is preliminary data.</text>
</comment>
<dbReference type="EMBL" id="JARFYM010000002">
    <property type="protein sequence ID" value="MDL2398319.1"/>
    <property type="molecule type" value="Genomic_DNA"/>
</dbReference>
<reference evidence="2" key="1">
    <citation type="submission" date="2023-06" db="EMBL/GenBank/DDBJ databases">
        <title>Phylogenetic Diversity of Rhizobium strains.</title>
        <authorList>
            <person name="Moura F.T."/>
            <person name="Helene L.C.F."/>
            <person name="Hungria M."/>
        </authorList>
    </citation>
    <scope>NUCLEOTIDE SEQUENCE</scope>
    <source>
        <strain evidence="2">CCGE526</strain>
    </source>
</reference>
<feature type="region of interest" description="Disordered" evidence="1">
    <location>
        <begin position="95"/>
        <end position="118"/>
    </location>
</feature>
<sequence length="118" mass="12828">MLITDRECQRGGERFAMPTLGEIEGKLIVSEVVAASCLRQLLAGPEAEPLSSIRRRIKQALQSRCKKAKLCGDDTDAAVEYAFQLLDAAVEALGKESEPSSTRDETVHRLSNAAVSPR</sequence>
<evidence type="ECO:0000313" key="2">
    <source>
        <dbReference type="EMBL" id="MDL2398319.1"/>
    </source>
</evidence>